<protein>
    <submittedName>
        <fullName evidence="2">Toll/interleukin-1 receptor domain-containing protein</fullName>
    </submittedName>
</protein>
<dbReference type="Proteomes" id="UP001595867">
    <property type="component" value="Unassembled WGS sequence"/>
</dbReference>
<keyword evidence="3" id="KW-1185">Reference proteome</keyword>
<name>A0ABV8J039_9ACTN</name>
<dbReference type="InterPro" id="IPR035897">
    <property type="entry name" value="Toll_tir_struct_dom_sf"/>
</dbReference>
<dbReference type="InterPro" id="IPR000157">
    <property type="entry name" value="TIR_dom"/>
</dbReference>
<dbReference type="SUPFAM" id="SSF52200">
    <property type="entry name" value="Toll/Interleukin receptor TIR domain"/>
    <property type="match status" value="1"/>
</dbReference>
<sequence>MAKFFLSHSAGEGSTAQSLLEALVTTLGQEGHDPFEAARIHAGERWRGRIYDELAICDAAVVLMDRAALTSWWVHREVSNLLWRKHLGSVEIRVVLLDGVTPGDIRAHRYGELVELQFLGATDCAPAEVAAKVVASFGAMPDEPDDNMRTWIEDVTSQLGAAPVGLALRSFARHVGLERSEAKGLSAPGCYRFLAHQLLGRPRPDDTFLAVDSVRYAIGPDRTAQLAELSAPALVDGVAAHVLLRPYASGPRIYLLNARSTATAALYVSRAACCARTHRIAGVSARTGEEGVAELEQRCEAALARMLHLNPSRYRGQRLYEAISRIEPGPGGMVEACYLAIDLAECPPGPVTEVISRLHARIPWLIVIILSTSPGKVTAALDGEEPVLLEPTLSEGEEEAMDRVVQAFQELGGRVGVHDG</sequence>
<dbReference type="Pfam" id="PF13676">
    <property type="entry name" value="TIR_2"/>
    <property type="match status" value="1"/>
</dbReference>
<accession>A0ABV8J039</accession>
<evidence type="ECO:0000313" key="2">
    <source>
        <dbReference type="EMBL" id="MFC4068607.1"/>
    </source>
</evidence>
<dbReference type="Gene3D" id="3.40.50.10140">
    <property type="entry name" value="Toll/interleukin-1 receptor homology (TIR) domain"/>
    <property type="match status" value="1"/>
</dbReference>
<dbReference type="RefSeq" id="WP_378069499.1">
    <property type="nucleotide sequence ID" value="NZ_JBHSBL010000019.1"/>
</dbReference>
<feature type="domain" description="TIR" evidence="1">
    <location>
        <begin position="4"/>
        <end position="110"/>
    </location>
</feature>
<organism evidence="2 3">
    <name type="scientific">Actinoplanes subglobosus</name>
    <dbReference type="NCBI Taxonomy" id="1547892"/>
    <lineage>
        <taxon>Bacteria</taxon>
        <taxon>Bacillati</taxon>
        <taxon>Actinomycetota</taxon>
        <taxon>Actinomycetes</taxon>
        <taxon>Micromonosporales</taxon>
        <taxon>Micromonosporaceae</taxon>
        <taxon>Actinoplanes</taxon>
    </lineage>
</organism>
<reference evidence="3" key="1">
    <citation type="journal article" date="2019" name="Int. J. Syst. Evol. Microbiol.">
        <title>The Global Catalogue of Microorganisms (GCM) 10K type strain sequencing project: providing services to taxonomists for standard genome sequencing and annotation.</title>
        <authorList>
            <consortium name="The Broad Institute Genomics Platform"/>
            <consortium name="The Broad Institute Genome Sequencing Center for Infectious Disease"/>
            <person name="Wu L."/>
            <person name="Ma J."/>
        </authorList>
    </citation>
    <scope>NUCLEOTIDE SEQUENCE [LARGE SCALE GENOMIC DNA]</scope>
    <source>
        <strain evidence="3">TBRC 5832</strain>
    </source>
</reference>
<evidence type="ECO:0000313" key="3">
    <source>
        <dbReference type="Proteomes" id="UP001595867"/>
    </source>
</evidence>
<gene>
    <name evidence="2" type="ORF">ACFO0C_27070</name>
</gene>
<comment type="caution">
    <text evidence="2">The sequence shown here is derived from an EMBL/GenBank/DDBJ whole genome shotgun (WGS) entry which is preliminary data.</text>
</comment>
<proteinExistence type="predicted"/>
<keyword evidence="2" id="KW-0675">Receptor</keyword>
<evidence type="ECO:0000259" key="1">
    <source>
        <dbReference type="Pfam" id="PF13676"/>
    </source>
</evidence>
<dbReference type="EMBL" id="JBHSBL010000019">
    <property type="protein sequence ID" value="MFC4068607.1"/>
    <property type="molecule type" value="Genomic_DNA"/>
</dbReference>